<evidence type="ECO:0000259" key="15">
    <source>
        <dbReference type="PROSITE" id="PS50979"/>
    </source>
</evidence>
<sequence>MFKKILIANRGEIAMRILRSAKEMGIKTVAVYSTADKDSLHVRFADEAVCIGPAPSKDSYLKIPNIIAAAEITNADAIHPGYGFLSENANFSRICQKNGIKFIGATPEQIEKMGDKATAKATMKAAGIPCVPGSDGLIDSYEHAVKIAKEIGYPVMIKATAGGGGKGMRAVWKEEDLKDHWDSAIQEAVAAFGNGGMYMEKLIEEPRHIEIQVAGDQNGRACHLSERDCSIQRRNQKLIEETPSPFMTPELREEMGNAAVKAAEYIGYEGVGTIEFLVDKHRNFYFMEMNTRIQVEHPITEQVIDYDLIREQILLAAGTPISGINHYPKLHAIECRINAEDPYADFRPSPGLIKGLNIPGGHGVRVDTHVYSGYAIPPNYDSMIAKLITTAQTREEAIAKMKRALEEFYIEGVKTTIPFHRQLLDNEDFIAGNYTTKFMESFVMDKNYENHF</sequence>
<keyword evidence="6" id="KW-0479">Metal-binding</keyword>
<dbReference type="InterPro" id="IPR011761">
    <property type="entry name" value="ATP-grasp"/>
</dbReference>
<feature type="domain" description="Biotin carboxylation" evidence="15">
    <location>
        <begin position="1"/>
        <end position="444"/>
    </location>
</feature>
<accession>A0A1T3MKV9</accession>
<dbReference type="InterPro" id="IPR004549">
    <property type="entry name" value="Acetyl_CoA_COase_biotin_COase"/>
</dbReference>
<protein>
    <recommendedName>
        <fullName evidence="4 13">Biotin carboxylase</fullName>
        <ecNumber evidence="4 13">6.3.4.14</ecNumber>
    </recommendedName>
    <alternativeName>
        <fullName evidence="13">Acetyl-coenzyme A carboxylase biotin carboxylase subunit A</fullName>
    </alternativeName>
</protein>
<dbReference type="SUPFAM" id="SSF51246">
    <property type="entry name" value="Rudiment single hybrid motif"/>
    <property type="match status" value="1"/>
</dbReference>
<dbReference type="InterPro" id="IPR005481">
    <property type="entry name" value="BC-like_N"/>
</dbReference>
<feature type="domain" description="ATP-grasp" evidence="14">
    <location>
        <begin position="120"/>
        <end position="317"/>
    </location>
</feature>
<keyword evidence="13" id="KW-0275">Fatty acid biosynthesis</keyword>
<dbReference type="GO" id="GO:0005524">
    <property type="term" value="F:ATP binding"/>
    <property type="evidence" value="ECO:0007669"/>
    <property type="project" value="UniProtKB-UniRule"/>
</dbReference>
<dbReference type="AlphaFoldDB" id="A0A1T3MKV9"/>
<comment type="caution">
    <text evidence="16">The sequence shown here is derived from an EMBL/GenBank/DDBJ whole genome shotgun (WGS) entry which is preliminary data.</text>
</comment>
<keyword evidence="8 12" id="KW-0067">ATP-binding</keyword>
<dbReference type="PANTHER" id="PTHR48095:SF2">
    <property type="entry name" value="BIOTIN CARBOXYLASE, CHLOROPLASTIC"/>
    <property type="match status" value="1"/>
</dbReference>
<keyword evidence="5 13" id="KW-0436">Ligase</keyword>
<comment type="catalytic activity">
    <reaction evidence="11 13">
        <text>N(6)-biotinyl-L-lysyl-[protein] + hydrogencarbonate + ATP = N(6)-carboxybiotinyl-L-lysyl-[protein] + ADP + phosphate + H(+)</text>
        <dbReference type="Rhea" id="RHEA:13501"/>
        <dbReference type="Rhea" id="RHEA-COMP:10505"/>
        <dbReference type="Rhea" id="RHEA-COMP:10506"/>
        <dbReference type="ChEBI" id="CHEBI:15378"/>
        <dbReference type="ChEBI" id="CHEBI:17544"/>
        <dbReference type="ChEBI" id="CHEBI:30616"/>
        <dbReference type="ChEBI" id="CHEBI:43474"/>
        <dbReference type="ChEBI" id="CHEBI:83144"/>
        <dbReference type="ChEBI" id="CHEBI:83145"/>
        <dbReference type="ChEBI" id="CHEBI:456216"/>
        <dbReference type="EC" id="6.3.4.14"/>
    </reaction>
</comment>
<dbReference type="PROSITE" id="PS50975">
    <property type="entry name" value="ATP_GRASP"/>
    <property type="match status" value="1"/>
</dbReference>
<organism evidence="16 17">
    <name type="scientific">Elizabethkingia occulta</name>
    <dbReference type="NCBI Taxonomy" id="1867263"/>
    <lineage>
        <taxon>Bacteria</taxon>
        <taxon>Pseudomonadati</taxon>
        <taxon>Bacteroidota</taxon>
        <taxon>Flavobacteriia</taxon>
        <taxon>Flavobacteriales</taxon>
        <taxon>Weeksellaceae</taxon>
        <taxon>Elizabethkingia</taxon>
    </lineage>
</organism>
<dbReference type="FunFam" id="3.30.1490.20:FF:000018">
    <property type="entry name" value="Biotin carboxylase"/>
    <property type="match status" value="1"/>
</dbReference>
<comment type="function">
    <text evidence="1 13">This protein is a component of the acetyl coenzyme A carboxylase complex; first, biotin carboxylase catalyzes the carboxylation of the carrier protein and then the transcarboxylase transfers the carboxyl group to form malonyl-CoA.</text>
</comment>
<evidence type="ECO:0000256" key="3">
    <source>
        <dbReference type="ARBA" id="ARBA00011750"/>
    </source>
</evidence>
<dbReference type="EMBL" id="MAHX01000015">
    <property type="protein sequence ID" value="OPC65146.1"/>
    <property type="molecule type" value="Genomic_DNA"/>
</dbReference>
<evidence type="ECO:0000313" key="17">
    <source>
        <dbReference type="Proteomes" id="UP000190813"/>
    </source>
</evidence>
<dbReference type="GO" id="GO:2001295">
    <property type="term" value="P:malonyl-CoA biosynthetic process"/>
    <property type="evidence" value="ECO:0007669"/>
    <property type="project" value="UniProtKB-UniPathway"/>
</dbReference>
<evidence type="ECO:0000256" key="6">
    <source>
        <dbReference type="ARBA" id="ARBA00022723"/>
    </source>
</evidence>
<dbReference type="InterPro" id="IPR005482">
    <property type="entry name" value="Biotin_COase_C"/>
</dbReference>
<dbReference type="PANTHER" id="PTHR48095">
    <property type="entry name" value="PYRUVATE CARBOXYLASE SUBUNIT A"/>
    <property type="match status" value="1"/>
</dbReference>
<evidence type="ECO:0000313" key="16">
    <source>
        <dbReference type="EMBL" id="OPC65146.1"/>
    </source>
</evidence>
<dbReference type="PROSITE" id="PS00867">
    <property type="entry name" value="CPSASE_2"/>
    <property type="match status" value="1"/>
</dbReference>
<proteinExistence type="predicted"/>
<evidence type="ECO:0000256" key="13">
    <source>
        <dbReference type="RuleBase" id="RU365063"/>
    </source>
</evidence>
<dbReference type="InterPro" id="IPR005479">
    <property type="entry name" value="CPAse_ATP-bd"/>
</dbReference>
<dbReference type="EC" id="6.3.4.14" evidence="4 13"/>
<dbReference type="InterPro" id="IPR011054">
    <property type="entry name" value="Rudment_hybrid_motif"/>
</dbReference>
<name>A0A1T3MKV9_9FLAO</name>
<dbReference type="GO" id="GO:0046872">
    <property type="term" value="F:metal ion binding"/>
    <property type="evidence" value="ECO:0007669"/>
    <property type="project" value="UniProtKB-KW"/>
</dbReference>
<dbReference type="InterPro" id="IPR011764">
    <property type="entry name" value="Biotin_carboxylation_dom"/>
</dbReference>
<evidence type="ECO:0000256" key="5">
    <source>
        <dbReference type="ARBA" id="ARBA00022598"/>
    </source>
</evidence>
<comment type="subunit">
    <text evidence="3 13">Acetyl-CoA carboxylase is a heterohexamer of biotin carboxyl carrier protein, biotin carboxylase and the two subunits of carboxyl transferase in a 2:2 complex.</text>
</comment>
<evidence type="ECO:0000256" key="12">
    <source>
        <dbReference type="PROSITE-ProRule" id="PRU00409"/>
    </source>
</evidence>
<dbReference type="Pfam" id="PF00289">
    <property type="entry name" value="Biotin_carb_N"/>
    <property type="match status" value="1"/>
</dbReference>
<gene>
    <name evidence="16" type="ORF">BAZ10_03690</name>
</gene>
<keyword evidence="13" id="KW-0443">Lipid metabolism</keyword>
<dbReference type="FunFam" id="3.40.50.20:FF:000010">
    <property type="entry name" value="Propionyl-CoA carboxylase subunit alpha"/>
    <property type="match status" value="1"/>
</dbReference>
<keyword evidence="13" id="KW-0444">Lipid biosynthesis</keyword>
<dbReference type="InterPro" id="IPR016185">
    <property type="entry name" value="PreATP-grasp_dom_sf"/>
</dbReference>
<evidence type="ECO:0000259" key="14">
    <source>
        <dbReference type="PROSITE" id="PS50975"/>
    </source>
</evidence>
<dbReference type="PROSITE" id="PS00866">
    <property type="entry name" value="CPSASE_1"/>
    <property type="match status" value="1"/>
</dbReference>
<dbReference type="RefSeq" id="WP_078771899.1">
    <property type="nucleotide sequence ID" value="NZ_CBCSBR010000002.1"/>
</dbReference>
<dbReference type="GO" id="GO:0006633">
    <property type="term" value="P:fatty acid biosynthetic process"/>
    <property type="evidence" value="ECO:0007669"/>
    <property type="project" value="UniProtKB-KW"/>
</dbReference>
<dbReference type="Pfam" id="PF02786">
    <property type="entry name" value="CPSase_L_D2"/>
    <property type="match status" value="1"/>
</dbReference>
<keyword evidence="7 12" id="KW-0547">Nucleotide-binding</keyword>
<dbReference type="SUPFAM" id="SSF52440">
    <property type="entry name" value="PreATP-grasp domain"/>
    <property type="match status" value="1"/>
</dbReference>
<keyword evidence="9" id="KW-0460">Magnesium</keyword>
<keyword evidence="10 13" id="KW-0092">Biotin</keyword>
<dbReference type="GO" id="GO:0004075">
    <property type="term" value="F:biotin carboxylase activity"/>
    <property type="evidence" value="ECO:0007669"/>
    <property type="project" value="UniProtKB-EC"/>
</dbReference>
<evidence type="ECO:0000256" key="9">
    <source>
        <dbReference type="ARBA" id="ARBA00022842"/>
    </source>
</evidence>
<evidence type="ECO:0000256" key="4">
    <source>
        <dbReference type="ARBA" id="ARBA00013263"/>
    </source>
</evidence>
<reference evidence="16 17" key="1">
    <citation type="submission" date="2016-06" db="EMBL/GenBank/DDBJ databases">
        <title>Revisiting the taxonomy of the Elizabethkingia Genus based on Whole-Genome Sequencing, Optical Mapping, and MALDI-TOF.</title>
        <authorList>
            <person name="Nicholson A.C."/>
        </authorList>
    </citation>
    <scope>NUCLEOTIDE SEQUENCE [LARGE SCALE GENOMIC DNA]</scope>
    <source>
        <strain evidence="16 17">G4070</strain>
    </source>
</reference>
<evidence type="ECO:0000256" key="8">
    <source>
        <dbReference type="ARBA" id="ARBA00022840"/>
    </source>
</evidence>
<comment type="pathway">
    <text evidence="2 13">Lipid metabolism; malonyl-CoA biosynthesis; malonyl-CoA from acetyl-CoA: step 1/1.</text>
</comment>
<evidence type="ECO:0000256" key="7">
    <source>
        <dbReference type="ARBA" id="ARBA00022741"/>
    </source>
</evidence>
<evidence type="ECO:0000256" key="11">
    <source>
        <dbReference type="ARBA" id="ARBA00048600"/>
    </source>
</evidence>
<dbReference type="SUPFAM" id="SSF56059">
    <property type="entry name" value="Glutathione synthetase ATP-binding domain-like"/>
    <property type="match status" value="1"/>
</dbReference>
<keyword evidence="13" id="KW-0276">Fatty acid metabolism</keyword>
<dbReference type="Gene3D" id="3.30.470.20">
    <property type="entry name" value="ATP-grasp fold, B domain"/>
    <property type="match status" value="1"/>
</dbReference>
<evidence type="ECO:0000256" key="10">
    <source>
        <dbReference type="ARBA" id="ARBA00023267"/>
    </source>
</evidence>
<dbReference type="Pfam" id="PF02785">
    <property type="entry name" value="Biotin_carb_C"/>
    <property type="match status" value="1"/>
</dbReference>
<dbReference type="PROSITE" id="PS50979">
    <property type="entry name" value="BC"/>
    <property type="match status" value="1"/>
</dbReference>
<dbReference type="UniPathway" id="UPA00655">
    <property type="reaction ID" value="UER00711"/>
</dbReference>
<evidence type="ECO:0000256" key="2">
    <source>
        <dbReference type="ARBA" id="ARBA00004956"/>
    </source>
</evidence>
<dbReference type="InterPro" id="IPR051602">
    <property type="entry name" value="ACC_Biotin_Carboxylase"/>
</dbReference>
<dbReference type="NCBIfam" id="NF006367">
    <property type="entry name" value="PRK08591.1"/>
    <property type="match status" value="1"/>
</dbReference>
<dbReference type="NCBIfam" id="TIGR00514">
    <property type="entry name" value="accC"/>
    <property type="match status" value="1"/>
</dbReference>
<dbReference type="SMART" id="SM00878">
    <property type="entry name" value="Biotin_carb_C"/>
    <property type="match status" value="1"/>
</dbReference>
<evidence type="ECO:0000256" key="1">
    <source>
        <dbReference type="ARBA" id="ARBA00003761"/>
    </source>
</evidence>
<keyword evidence="17" id="KW-1185">Reference proteome</keyword>
<dbReference type="Proteomes" id="UP000190813">
    <property type="component" value="Unassembled WGS sequence"/>
</dbReference>